<keyword evidence="10" id="KW-0732">Signal</keyword>
<protein>
    <recommendedName>
        <fullName evidence="2">histidine kinase</fullName>
        <ecNumber evidence="2">2.7.13.3</ecNumber>
    </recommendedName>
</protein>
<dbReference type="GO" id="GO:0005524">
    <property type="term" value="F:ATP binding"/>
    <property type="evidence" value="ECO:0007669"/>
    <property type="project" value="UniProtKB-KW"/>
</dbReference>
<dbReference type="OrthoDB" id="1523646at2"/>
<feature type="domain" description="Histidine kinase" evidence="11">
    <location>
        <begin position="485"/>
        <end position="663"/>
    </location>
</feature>
<evidence type="ECO:0000256" key="2">
    <source>
        <dbReference type="ARBA" id="ARBA00012438"/>
    </source>
</evidence>
<dbReference type="GO" id="GO:0000155">
    <property type="term" value="F:phosphorelay sensor kinase activity"/>
    <property type="evidence" value="ECO:0007669"/>
    <property type="project" value="InterPro"/>
</dbReference>
<organism evidence="12 13">
    <name type="scientific">Algoriphagus aquimarinus</name>
    <dbReference type="NCBI Taxonomy" id="237018"/>
    <lineage>
        <taxon>Bacteria</taxon>
        <taxon>Pseudomonadati</taxon>
        <taxon>Bacteroidota</taxon>
        <taxon>Cytophagia</taxon>
        <taxon>Cytophagales</taxon>
        <taxon>Cyclobacteriaceae</taxon>
        <taxon>Algoriphagus</taxon>
    </lineage>
</organism>
<dbReference type="STRING" id="237018.SAMN04489723_10145"/>
<gene>
    <name evidence="12" type="ORF">SAMN04489723_10145</name>
</gene>
<dbReference type="SUPFAM" id="SSF55874">
    <property type="entry name" value="ATPase domain of HSP90 chaperone/DNA topoisomerase II/histidine kinase"/>
    <property type="match status" value="1"/>
</dbReference>
<keyword evidence="3" id="KW-0597">Phosphoprotein</keyword>
<evidence type="ECO:0000256" key="3">
    <source>
        <dbReference type="ARBA" id="ARBA00022553"/>
    </source>
</evidence>
<feature type="transmembrane region" description="Helical" evidence="9">
    <location>
        <begin position="431"/>
        <end position="451"/>
    </location>
</feature>
<dbReference type="GO" id="GO:0016020">
    <property type="term" value="C:membrane"/>
    <property type="evidence" value="ECO:0007669"/>
    <property type="project" value="InterPro"/>
</dbReference>
<evidence type="ECO:0000259" key="11">
    <source>
        <dbReference type="PROSITE" id="PS50109"/>
    </source>
</evidence>
<dbReference type="PANTHER" id="PTHR24421:SF10">
    <property type="entry name" value="NITRATE_NITRITE SENSOR PROTEIN NARQ"/>
    <property type="match status" value="1"/>
</dbReference>
<dbReference type="InterPro" id="IPR050482">
    <property type="entry name" value="Sensor_HK_TwoCompSys"/>
</dbReference>
<keyword evidence="5" id="KW-0547">Nucleotide-binding</keyword>
<evidence type="ECO:0000256" key="10">
    <source>
        <dbReference type="SAM" id="SignalP"/>
    </source>
</evidence>
<dbReference type="Gene3D" id="1.25.40.10">
    <property type="entry name" value="Tetratricopeptide repeat domain"/>
    <property type="match status" value="2"/>
</dbReference>
<dbReference type="PANTHER" id="PTHR24421">
    <property type="entry name" value="NITRATE/NITRITE SENSOR PROTEIN NARX-RELATED"/>
    <property type="match status" value="1"/>
</dbReference>
<keyword evidence="9" id="KW-0472">Membrane</keyword>
<sequence>MIRLIYSLGCLLITTLSSISSFAQTTRDNIQKNNLKELTTLLEATKPSDSLAGIYLTRMINLTEKEGNYDLMADLAIQFFHHPSPSIQTPKLKKEVLKRAITHELKVSDSKNRGTLHLKLAGSYFNLEQFDSAIVEYGIAIERFAKKDSILIADSYFFRGQARDYKGDLLGGMQDYQTAKDIYHALEDEEYVNYVDGGMAILFSKFAIYNEAEKIRNSLISIYKKSENTFDAAIQLYNQSEDFGRQGRFDDQLSYLTSADSLTPFDPQDYYTESMIKLSLSNFFGEHGDLTKQKEYFAQAQEMISFVPEVASTSPVYLNAKAQLEYSQGNLLAANKLVQESLSAAKESKNMDHLIKAYRLLGETYQDLGQSAKAYEIREELTRYTDSIFAANQATTFSYYQTLYETERKEREILTKTQEIESINQSNEAKLRIIAVIVFVLIISAVLIFLWKNLQHEKKKKQMQSRFSQELLKNQEAERVRISKDLHDGLGQSLLLIKNKVALSKDNTTGELLDTAISELRSIARSLHPMQLEKLGLSKAAEHLLDQIDRETEIFVSSEIEELKGVLKKEEELQLYRILQESINNVLKHSEASALRVLFQRIEKGVELKIEDNGKGFDFSEKLNDFQSLGLKTLKERIASMQGSMKVTSEKGSGTSLSFVVYV</sequence>
<evidence type="ECO:0000313" key="13">
    <source>
        <dbReference type="Proteomes" id="UP000198790"/>
    </source>
</evidence>
<evidence type="ECO:0000256" key="4">
    <source>
        <dbReference type="ARBA" id="ARBA00022679"/>
    </source>
</evidence>
<feature type="chain" id="PRO_5011692553" description="histidine kinase" evidence="10">
    <location>
        <begin position="24"/>
        <end position="663"/>
    </location>
</feature>
<keyword evidence="9" id="KW-0812">Transmembrane</keyword>
<evidence type="ECO:0000256" key="9">
    <source>
        <dbReference type="SAM" id="Phobius"/>
    </source>
</evidence>
<dbReference type="PROSITE" id="PS50109">
    <property type="entry name" value="HIS_KIN"/>
    <property type="match status" value="1"/>
</dbReference>
<dbReference type="Pfam" id="PF07730">
    <property type="entry name" value="HisKA_3"/>
    <property type="match status" value="1"/>
</dbReference>
<dbReference type="InterPro" id="IPR011712">
    <property type="entry name" value="Sig_transdc_His_kin_sub3_dim/P"/>
</dbReference>
<dbReference type="InterPro" id="IPR011990">
    <property type="entry name" value="TPR-like_helical_dom_sf"/>
</dbReference>
<name>A0A1I0V6X9_9BACT</name>
<dbReference type="Proteomes" id="UP000198790">
    <property type="component" value="Unassembled WGS sequence"/>
</dbReference>
<dbReference type="GO" id="GO:0046983">
    <property type="term" value="F:protein dimerization activity"/>
    <property type="evidence" value="ECO:0007669"/>
    <property type="project" value="InterPro"/>
</dbReference>
<keyword evidence="13" id="KW-1185">Reference proteome</keyword>
<evidence type="ECO:0000256" key="7">
    <source>
        <dbReference type="ARBA" id="ARBA00022840"/>
    </source>
</evidence>
<dbReference type="EMBL" id="FOKK01000001">
    <property type="protein sequence ID" value="SFA72124.1"/>
    <property type="molecule type" value="Genomic_DNA"/>
</dbReference>
<dbReference type="InterPro" id="IPR003594">
    <property type="entry name" value="HATPase_dom"/>
</dbReference>
<evidence type="ECO:0000256" key="6">
    <source>
        <dbReference type="ARBA" id="ARBA00022777"/>
    </source>
</evidence>
<comment type="catalytic activity">
    <reaction evidence="1">
        <text>ATP + protein L-histidine = ADP + protein N-phospho-L-histidine.</text>
        <dbReference type="EC" id="2.7.13.3"/>
    </reaction>
</comment>
<keyword evidence="7" id="KW-0067">ATP-binding</keyword>
<dbReference type="Gene3D" id="1.20.5.1930">
    <property type="match status" value="1"/>
</dbReference>
<evidence type="ECO:0000256" key="8">
    <source>
        <dbReference type="ARBA" id="ARBA00023012"/>
    </source>
</evidence>
<keyword evidence="8" id="KW-0902">Two-component regulatory system</keyword>
<accession>A0A1I0V6X9</accession>
<dbReference type="SUPFAM" id="SSF48452">
    <property type="entry name" value="TPR-like"/>
    <property type="match status" value="1"/>
</dbReference>
<evidence type="ECO:0000256" key="5">
    <source>
        <dbReference type="ARBA" id="ARBA00022741"/>
    </source>
</evidence>
<evidence type="ECO:0000313" key="12">
    <source>
        <dbReference type="EMBL" id="SFA72124.1"/>
    </source>
</evidence>
<proteinExistence type="predicted"/>
<feature type="signal peptide" evidence="10">
    <location>
        <begin position="1"/>
        <end position="23"/>
    </location>
</feature>
<dbReference type="Pfam" id="PF02518">
    <property type="entry name" value="HATPase_c"/>
    <property type="match status" value="1"/>
</dbReference>
<evidence type="ECO:0000256" key="1">
    <source>
        <dbReference type="ARBA" id="ARBA00000085"/>
    </source>
</evidence>
<keyword evidence="9" id="KW-1133">Transmembrane helix</keyword>
<dbReference type="CDD" id="cd16917">
    <property type="entry name" value="HATPase_UhpB-NarQ-NarX-like"/>
    <property type="match status" value="1"/>
</dbReference>
<dbReference type="AlphaFoldDB" id="A0A1I0V6X9"/>
<dbReference type="Gene3D" id="3.30.565.10">
    <property type="entry name" value="Histidine kinase-like ATPase, C-terminal domain"/>
    <property type="match status" value="1"/>
</dbReference>
<dbReference type="InterPro" id="IPR036890">
    <property type="entry name" value="HATPase_C_sf"/>
</dbReference>
<keyword evidence="4" id="KW-0808">Transferase</keyword>
<dbReference type="InterPro" id="IPR005467">
    <property type="entry name" value="His_kinase_dom"/>
</dbReference>
<keyword evidence="6 12" id="KW-0418">Kinase</keyword>
<reference evidence="12 13" key="1">
    <citation type="submission" date="2016-10" db="EMBL/GenBank/DDBJ databases">
        <authorList>
            <person name="de Groot N.N."/>
        </authorList>
    </citation>
    <scope>NUCLEOTIDE SEQUENCE [LARGE SCALE GENOMIC DNA]</scope>
    <source>
        <strain evidence="12 13">DSM 23399</strain>
    </source>
</reference>
<dbReference type="EC" id="2.7.13.3" evidence="2"/>